<dbReference type="Proteomes" id="UP001062846">
    <property type="component" value="Chromosome 8"/>
</dbReference>
<sequence length="107" mass="11235">MVITSGGFGGGSGSGNGSGSGDVARDGPPLRDSMRGKGLATETETSREVLPEQVEFRPVVGSLGHRPITRGDFAEFVGKEVLACLLQDILAVVEAILTAQKERQRDH</sequence>
<reference evidence="1" key="1">
    <citation type="submission" date="2022-02" db="EMBL/GenBank/DDBJ databases">
        <title>Plant Genome Project.</title>
        <authorList>
            <person name="Zhang R.-G."/>
        </authorList>
    </citation>
    <scope>NUCLEOTIDE SEQUENCE</scope>
    <source>
        <strain evidence="1">AT1</strain>
    </source>
</reference>
<evidence type="ECO:0000313" key="1">
    <source>
        <dbReference type="EMBL" id="KAI8542879.1"/>
    </source>
</evidence>
<organism evidence="1 2">
    <name type="scientific">Rhododendron molle</name>
    <name type="common">Chinese azalea</name>
    <name type="synonym">Azalea mollis</name>
    <dbReference type="NCBI Taxonomy" id="49168"/>
    <lineage>
        <taxon>Eukaryota</taxon>
        <taxon>Viridiplantae</taxon>
        <taxon>Streptophyta</taxon>
        <taxon>Embryophyta</taxon>
        <taxon>Tracheophyta</taxon>
        <taxon>Spermatophyta</taxon>
        <taxon>Magnoliopsida</taxon>
        <taxon>eudicotyledons</taxon>
        <taxon>Gunneridae</taxon>
        <taxon>Pentapetalae</taxon>
        <taxon>asterids</taxon>
        <taxon>Ericales</taxon>
        <taxon>Ericaceae</taxon>
        <taxon>Ericoideae</taxon>
        <taxon>Rhodoreae</taxon>
        <taxon>Rhododendron</taxon>
    </lineage>
</organism>
<dbReference type="EMBL" id="CM046395">
    <property type="protein sequence ID" value="KAI8542879.1"/>
    <property type="molecule type" value="Genomic_DNA"/>
</dbReference>
<proteinExistence type="predicted"/>
<gene>
    <name evidence="1" type="ORF">RHMOL_Rhmol08G0174300</name>
</gene>
<keyword evidence="2" id="KW-1185">Reference proteome</keyword>
<evidence type="ECO:0000313" key="2">
    <source>
        <dbReference type="Proteomes" id="UP001062846"/>
    </source>
</evidence>
<protein>
    <submittedName>
        <fullName evidence="1">Uncharacterized protein</fullName>
    </submittedName>
</protein>
<comment type="caution">
    <text evidence="1">The sequence shown here is derived from an EMBL/GenBank/DDBJ whole genome shotgun (WGS) entry which is preliminary data.</text>
</comment>
<accession>A0ACC0MPQ1</accession>
<name>A0ACC0MPQ1_RHOML</name>